<accession>A0A3B0QRT3</accession>
<reference evidence="1" key="1">
    <citation type="submission" date="2018-06" db="EMBL/GenBank/DDBJ databases">
        <authorList>
            <person name="Zhirakovskaya E."/>
        </authorList>
    </citation>
    <scope>NUCLEOTIDE SEQUENCE</scope>
</reference>
<sequence length="142" mass="16064">GSPNPISLQNKNDFGLHGNIGLAVKGIEIYLPLSSTLTLAMYCPSIVEEMQDGFEKCEKISGSMPKSEEEFYSKFSRLEEFRDGFVEGVPVDCSDETILNLNYLQVRYAERQVYCERNSFQLVKDMLKENSAYKVGPRITMG</sequence>
<evidence type="ECO:0000313" key="1">
    <source>
        <dbReference type="EMBL" id="VAV82952.1"/>
    </source>
</evidence>
<organism evidence="1">
    <name type="scientific">hydrothermal vent metagenome</name>
    <dbReference type="NCBI Taxonomy" id="652676"/>
    <lineage>
        <taxon>unclassified sequences</taxon>
        <taxon>metagenomes</taxon>
        <taxon>ecological metagenomes</taxon>
    </lineage>
</organism>
<name>A0A3B0QRT3_9ZZZZ</name>
<dbReference type="AlphaFoldDB" id="A0A3B0QRT3"/>
<feature type="non-terminal residue" evidence="1">
    <location>
        <position position="1"/>
    </location>
</feature>
<dbReference type="EMBL" id="UOEA01000033">
    <property type="protein sequence ID" value="VAV82952.1"/>
    <property type="molecule type" value="Genomic_DNA"/>
</dbReference>
<protein>
    <submittedName>
        <fullName evidence="1">Uncharacterized protein</fullName>
    </submittedName>
</protein>
<gene>
    <name evidence="1" type="ORF">MNBD_DELTA01-2008</name>
</gene>
<proteinExistence type="predicted"/>